<dbReference type="AlphaFoldDB" id="A0A1Z4GL49"/>
<feature type="region of interest" description="Disordered" evidence="1">
    <location>
        <begin position="156"/>
        <end position="205"/>
    </location>
</feature>
<evidence type="ECO:0008006" key="5">
    <source>
        <dbReference type="Google" id="ProtNLM"/>
    </source>
</evidence>
<organism evidence="3 4">
    <name type="scientific">Anabaenopsis circularis NIES-21</name>
    <dbReference type="NCBI Taxonomy" id="1085406"/>
    <lineage>
        <taxon>Bacteria</taxon>
        <taxon>Bacillati</taxon>
        <taxon>Cyanobacteriota</taxon>
        <taxon>Cyanophyceae</taxon>
        <taxon>Nostocales</taxon>
        <taxon>Nodulariaceae</taxon>
        <taxon>Anabaenopsis</taxon>
    </lineage>
</organism>
<feature type="compositionally biased region" description="Polar residues" evidence="1">
    <location>
        <begin position="188"/>
        <end position="205"/>
    </location>
</feature>
<accession>A0A1Z4GL49</accession>
<feature type="compositionally biased region" description="Low complexity" evidence="1">
    <location>
        <begin position="175"/>
        <end position="187"/>
    </location>
</feature>
<name>A0A1Z4GL49_9CYAN</name>
<dbReference type="Proteomes" id="UP000218287">
    <property type="component" value="Chromosome"/>
</dbReference>
<proteinExistence type="predicted"/>
<evidence type="ECO:0000256" key="1">
    <source>
        <dbReference type="SAM" id="MobiDB-lite"/>
    </source>
</evidence>
<evidence type="ECO:0000256" key="2">
    <source>
        <dbReference type="SAM" id="Phobius"/>
    </source>
</evidence>
<dbReference type="EMBL" id="AP018174">
    <property type="protein sequence ID" value="BAY18230.1"/>
    <property type="molecule type" value="Genomic_DNA"/>
</dbReference>
<feature type="transmembrane region" description="Helical" evidence="2">
    <location>
        <begin position="99"/>
        <end position="120"/>
    </location>
</feature>
<evidence type="ECO:0000313" key="4">
    <source>
        <dbReference type="Proteomes" id="UP000218287"/>
    </source>
</evidence>
<keyword evidence="4" id="KW-1185">Reference proteome</keyword>
<sequence length="205" mass="22434">MAAVRKSAVSAPNPWFWQNSKPTAPRRRSPGNGSAMSSASPLPDQSPVASPKRRRRAAKSLSAPATKGLQEFTPSKVSHVPTAEVLPSWLLRLYTVHRYSSVVTFLLVAVALVVYGWTVYSQELWNQEFRRLQNLQRNERQLTTTNAMLKNKMAEDAENPSAGLVSPTPDKTIFLPSASDSASSLPSNKTSNSPIQQPTSSPLGY</sequence>
<keyword evidence="2" id="KW-0812">Transmembrane</keyword>
<reference evidence="3 4" key="1">
    <citation type="submission" date="2017-06" db="EMBL/GenBank/DDBJ databases">
        <title>Genome sequencing of cyanobaciteial culture collection at National Institute for Environmental Studies (NIES).</title>
        <authorList>
            <person name="Hirose Y."/>
            <person name="Shimura Y."/>
            <person name="Fujisawa T."/>
            <person name="Nakamura Y."/>
            <person name="Kawachi M."/>
        </authorList>
    </citation>
    <scope>NUCLEOTIDE SEQUENCE [LARGE SCALE GENOMIC DNA]</scope>
    <source>
        <strain evidence="3 4">NIES-21</strain>
    </source>
</reference>
<protein>
    <recommendedName>
        <fullName evidence="5">Cell division protein FtsL</fullName>
    </recommendedName>
</protein>
<feature type="region of interest" description="Disordered" evidence="1">
    <location>
        <begin position="1"/>
        <end position="67"/>
    </location>
</feature>
<keyword evidence="2" id="KW-0472">Membrane</keyword>
<feature type="compositionally biased region" description="Polar residues" evidence="1">
    <location>
        <begin position="31"/>
        <end position="40"/>
    </location>
</feature>
<keyword evidence="2" id="KW-1133">Transmembrane helix</keyword>
<gene>
    <name evidence="3" type="ORF">NIES21_40740</name>
</gene>
<dbReference type="OrthoDB" id="424231at2"/>
<evidence type="ECO:0000313" key="3">
    <source>
        <dbReference type="EMBL" id="BAY18230.1"/>
    </source>
</evidence>